<proteinExistence type="predicted"/>
<dbReference type="Proteomes" id="UP000037564">
    <property type="component" value="Unassembled WGS sequence"/>
</dbReference>
<organism evidence="1 2">
    <name type="scientific">Escherichia coli</name>
    <dbReference type="NCBI Taxonomy" id="562"/>
    <lineage>
        <taxon>Bacteria</taxon>
        <taxon>Pseudomonadati</taxon>
        <taxon>Pseudomonadota</taxon>
        <taxon>Gammaproteobacteria</taxon>
        <taxon>Enterobacterales</taxon>
        <taxon>Enterobacteriaceae</taxon>
        <taxon>Escherichia</taxon>
    </lineage>
</organism>
<dbReference type="PATRIC" id="fig|562.7396.peg.3613"/>
<gene>
    <name evidence="1" type="ORF">WR15_18325</name>
</gene>
<evidence type="ECO:0000313" key="2">
    <source>
        <dbReference type="Proteomes" id="UP000037564"/>
    </source>
</evidence>
<accession>A0A0B1JV96</accession>
<sequence length="410" mass="47962">MPFDSNDDRQCDSPADWRSPDRMSIANCAIGPLYDEQIKKTLMYADHKFKRLMNTRMSLLEHLSPHYDLSSMFSYELEGRVFRIKLIKPEIKLSRQQLIFSSLFLEQDFLKEYKKHISNTLQKTIKQCIKKYKQKIKVEHSILDYISASSRNTSSYVLHEIVFESKHCDEIRNIKNDILLDELTLNGRITNISKYIKNSQDKIVKHIEFCTHKLVNISRKNRHIFNSTTISGRKPNITGVLLCLSELISNLHIYPTEINNISNAIILSIAYSVLQHLQSGRETEKTKTSPALDFIPTIIAPHVFYLAKREKSSQYKYIEKEYLLGQLLIFLMYKTVYYSIHNIRVSHKHFYNDIKPKLMALKKESLLSTNFMKNRSEIRGEVFGDVGSIEADLREISILIHRRKALFISF</sequence>
<protein>
    <submittedName>
        <fullName evidence="1">Uncharacterized protein</fullName>
    </submittedName>
</protein>
<comment type="caution">
    <text evidence="1">The sequence shown here is derived from an EMBL/GenBank/DDBJ whole genome shotgun (WGS) entry which is preliminary data.</text>
</comment>
<dbReference type="EMBL" id="LGZN01000045">
    <property type="protein sequence ID" value="KNF66460.1"/>
    <property type="molecule type" value="Genomic_DNA"/>
</dbReference>
<reference evidence="1 2" key="1">
    <citation type="submission" date="2015-07" db="EMBL/GenBank/DDBJ databases">
        <title>Genome sequences of 64 non-O157:H7 Shiga toxin-producing Escherichia coli strains.</title>
        <authorList>
            <person name="Gonzalez-Escalona N."/>
            <person name="Toro M."/>
            <person name="Timme R."/>
            <person name="Payne J."/>
        </authorList>
    </citation>
    <scope>NUCLEOTIDE SEQUENCE [LARGE SCALE GENOMIC DNA]</scope>
    <source>
        <strain evidence="1 2">CFSAN026843</strain>
    </source>
</reference>
<dbReference type="AlphaFoldDB" id="A0A0B1JV96"/>
<evidence type="ECO:0000313" key="1">
    <source>
        <dbReference type="EMBL" id="KNF66460.1"/>
    </source>
</evidence>
<dbReference type="RefSeq" id="WP_040090355.1">
    <property type="nucleotide sequence ID" value="NZ_BFZV01000002.1"/>
</dbReference>
<name>A0A0B1JV96_ECOLX</name>